<dbReference type="PROSITE" id="PS51186">
    <property type="entry name" value="GNAT"/>
    <property type="match status" value="1"/>
</dbReference>
<evidence type="ECO:0000313" key="5">
    <source>
        <dbReference type="EMBL" id="MFC4905938.1"/>
    </source>
</evidence>
<dbReference type="EMBL" id="JBHSIT010000001">
    <property type="protein sequence ID" value="MFC4905938.1"/>
    <property type="molecule type" value="Genomic_DNA"/>
</dbReference>
<dbReference type="EC" id="2.3.-.-" evidence="5"/>
<feature type="coiled-coil region" evidence="3">
    <location>
        <begin position="13"/>
        <end position="40"/>
    </location>
</feature>
<dbReference type="SUPFAM" id="SSF55729">
    <property type="entry name" value="Acyl-CoA N-acyltransferases (Nat)"/>
    <property type="match status" value="1"/>
</dbReference>
<dbReference type="GO" id="GO:0016746">
    <property type="term" value="F:acyltransferase activity"/>
    <property type="evidence" value="ECO:0007669"/>
    <property type="project" value="UniProtKB-KW"/>
</dbReference>
<dbReference type="Gene3D" id="3.40.630.30">
    <property type="match status" value="1"/>
</dbReference>
<evidence type="ECO:0000256" key="3">
    <source>
        <dbReference type="SAM" id="Coils"/>
    </source>
</evidence>
<dbReference type="InterPro" id="IPR000182">
    <property type="entry name" value="GNAT_dom"/>
</dbReference>
<evidence type="ECO:0000313" key="6">
    <source>
        <dbReference type="Proteomes" id="UP001595872"/>
    </source>
</evidence>
<dbReference type="CDD" id="cd04301">
    <property type="entry name" value="NAT_SF"/>
    <property type="match status" value="1"/>
</dbReference>
<keyword evidence="6" id="KW-1185">Reference proteome</keyword>
<feature type="domain" description="N-acetyltransferase" evidence="4">
    <location>
        <begin position="1"/>
        <end position="157"/>
    </location>
</feature>
<dbReference type="Proteomes" id="UP001595872">
    <property type="component" value="Unassembled WGS sequence"/>
</dbReference>
<organism evidence="5 6">
    <name type="scientific">Actinomadura gamaensis</name>
    <dbReference type="NCBI Taxonomy" id="1763541"/>
    <lineage>
        <taxon>Bacteria</taxon>
        <taxon>Bacillati</taxon>
        <taxon>Actinomycetota</taxon>
        <taxon>Actinomycetes</taxon>
        <taxon>Streptosporangiales</taxon>
        <taxon>Thermomonosporaceae</taxon>
        <taxon>Actinomadura</taxon>
    </lineage>
</organism>
<comment type="caution">
    <text evidence="5">The sequence shown here is derived from an EMBL/GenBank/DDBJ whole genome shotgun (WGS) entry which is preliminary data.</text>
</comment>
<reference evidence="6" key="1">
    <citation type="journal article" date="2019" name="Int. J. Syst. Evol. Microbiol.">
        <title>The Global Catalogue of Microorganisms (GCM) 10K type strain sequencing project: providing services to taxonomists for standard genome sequencing and annotation.</title>
        <authorList>
            <consortium name="The Broad Institute Genomics Platform"/>
            <consortium name="The Broad Institute Genome Sequencing Center for Infectious Disease"/>
            <person name="Wu L."/>
            <person name="Ma J."/>
        </authorList>
    </citation>
    <scope>NUCLEOTIDE SEQUENCE [LARGE SCALE GENOMIC DNA]</scope>
    <source>
        <strain evidence="6">KLKA75</strain>
    </source>
</reference>
<keyword evidence="3" id="KW-0175">Coiled coil</keyword>
<evidence type="ECO:0000256" key="2">
    <source>
        <dbReference type="ARBA" id="ARBA00023315"/>
    </source>
</evidence>
<evidence type="ECO:0000256" key="1">
    <source>
        <dbReference type="ARBA" id="ARBA00022679"/>
    </source>
</evidence>
<evidence type="ECO:0000259" key="4">
    <source>
        <dbReference type="PROSITE" id="PS51186"/>
    </source>
</evidence>
<keyword evidence="2 5" id="KW-0012">Acyltransferase</keyword>
<protein>
    <submittedName>
        <fullName evidence="5">GNAT family N-acetyltransferase</fullName>
        <ecNumber evidence="5">2.3.-.-</ecNumber>
    </submittedName>
</protein>
<dbReference type="PANTHER" id="PTHR10545:SF29">
    <property type="entry name" value="GH14572P-RELATED"/>
    <property type="match status" value="1"/>
</dbReference>
<gene>
    <name evidence="5" type="ORF">ACFPCY_01275</name>
</gene>
<dbReference type="RefSeq" id="WP_378251668.1">
    <property type="nucleotide sequence ID" value="NZ_JBHSIT010000001.1"/>
</dbReference>
<proteinExistence type="predicted"/>
<dbReference type="InterPro" id="IPR051016">
    <property type="entry name" value="Diverse_Substrate_AcTransf"/>
</dbReference>
<dbReference type="InterPro" id="IPR016181">
    <property type="entry name" value="Acyl_CoA_acyltransferase"/>
</dbReference>
<dbReference type="Pfam" id="PF00583">
    <property type="entry name" value="Acetyltransf_1"/>
    <property type="match status" value="1"/>
</dbReference>
<name>A0ABV9TR59_9ACTN</name>
<dbReference type="PANTHER" id="PTHR10545">
    <property type="entry name" value="DIAMINE N-ACETYLTRANSFERASE"/>
    <property type="match status" value="1"/>
</dbReference>
<accession>A0ABV9TR59</accession>
<sequence>MIRPTRPEDVPSILRLVRDLAEYERAAHEVEATEEDLRRSLFGPEPKVFAHVAERGGEVAGFALWFLSYSTWLGRHGIYLEDLYVDPEARGHGLGRALLAELARIADERGYGRVEWSVLDWNAPAIGFYKSLGARPQDEWTVYRLTGDAIPELARGREA</sequence>
<keyword evidence="1 5" id="KW-0808">Transferase</keyword>